<feature type="region of interest" description="Disordered" evidence="1">
    <location>
        <begin position="1"/>
        <end position="63"/>
    </location>
</feature>
<feature type="region of interest" description="Disordered" evidence="1">
    <location>
        <begin position="123"/>
        <end position="150"/>
    </location>
</feature>
<feature type="region of interest" description="Disordered" evidence="1">
    <location>
        <begin position="178"/>
        <end position="213"/>
    </location>
</feature>
<feature type="compositionally biased region" description="Low complexity" evidence="1">
    <location>
        <begin position="123"/>
        <end position="132"/>
    </location>
</feature>
<keyword evidence="3" id="KW-1185">Reference proteome</keyword>
<evidence type="ECO:0000313" key="3">
    <source>
        <dbReference type="Proteomes" id="UP000095300"/>
    </source>
</evidence>
<evidence type="ECO:0000313" key="2">
    <source>
        <dbReference type="EnsemblMetazoa" id="SCAU008937-PA"/>
    </source>
</evidence>
<accession>A0A1I8PKM1</accession>
<evidence type="ECO:0000256" key="1">
    <source>
        <dbReference type="SAM" id="MobiDB-lite"/>
    </source>
</evidence>
<proteinExistence type="predicted"/>
<dbReference type="Proteomes" id="UP000095300">
    <property type="component" value="Unassembled WGS sequence"/>
</dbReference>
<organism evidence="2 3">
    <name type="scientific">Stomoxys calcitrans</name>
    <name type="common">Stable fly</name>
    <name type="synonym">Conops calcitrans</name>
    <dbReference type="NCBI Taxonomy" id="35570"/>
    <lineage>
        <taxon>Eukaryota</taxon>
        <taxon>Metazoa</taxon>
        <taxon>Ecdysozoa</taxon>
        <taxon>Arthropoda</taxon>
        <taxon>Hexapoda</taxon>
        <taxon>Insecta</taxon>
        <taxon>Pterygota</taxon>
        <taxon>Neoptera</taxon>
        <taxon>Endopterygota</taxon>
        <taxon>Diptera</taxon>
        <taxon>Brachycera</taxon>
        <taxon>Muscomorpha</taxon>
        <taxon>Muscoidea</taxon>
        <taxon>Muscidae</taxon>
        <taxon>Stomoxys</taxon>
    </lineage>
</organism>
<dbReference type="STRING" id="35570.A0A1I8PKM1"/>
<dbReference type="EnsemblMetazoa" id="SCAU008937-RA">
    <property type="protein sequence ID" value="SCAU008937-PA"/>
    <property type="gene ID" value="SCAU008937"/>
</dbReference>
<protein>
    <submittedName>
        <fullName evidence="2">Uncharacterized protein</fullName>
    </submittedName>
</protein>
<dbReference type="AlphaFoldDB" id="A0A1I8PKM1"/>
<reference evidence="2" key="1">
    <citation type="submission" date="2020-05" db="UniProtKB">
        <authorList>
            <consortium name="EnsemblMetazoa"/>
        </authorList>
    </citation>
    <scope>IDENTIFICATION</scope>
    <source>
        <strain evidence="2">USDA</strain>
    </source>
</reference>
<name>A0A1I8PKM1_STOCA</name>
<sequence length="419" mass="45288">MDNPVNESNNSNNNNETSNVNLPMAENTIDCNLPPLHSAGCSAEEEEEAKVENKEEQTTLSSSTIEAKPSIIAGAASNEMSNQETEQAAIMSEEVTRNSPNASSSSTQLNNATTIATATTTTTSTANLANDTPPNGTYVAAGPASTATMSSSPRASYQFVTPQKPAENKSILLHLGSASASSSLSQKTKKKRNKSSKCLGHIMHGHDSSSSLSNIKTSVSMTSLPPDEQQESRDGINAKLKVERPYNSLKKNTDRNLSNQLGHMQRSGKNNGNSNYKHHRYSWGSGHSSSSLHSGATLGIGSGKDDLWAAIQTNYNYIMDTNLLDTCKEARYEIEGATSVLDNTTDTSLKMLDENTRTVGSSEDPKELRKWLRDMEHKLESAPTLSEATMLSCAELQKHLTEHSVSTLQNISFIVKLEL</sequence>
<feature type="compositionally biased region" description="Low complexity" evidence="1">
    <location>
        <begin position="1"/>
        <end position="21"/>
    </location>
</feature>
<gene>
    <name evidence="2" type="primary">106089624</name>
</gene>
<dbReference type="VEuPathDB" id="VectorBase:SCAU008937"/>